<evidence type="ECO:0000313" key="10">
    <source>
        <dbReference type="Proteomes" id="UP000229681"/>
    </source>
</evidence>
<keyword evidence="3" id="KW-0813">Transport</keyword>
<feature type="transmembrane region" description="Helical" evidence="7">
    <location>
        <begin position="275"/>
        <end position="295"/>
    </location>
</feature>
<dbReference type="PROSITE" id="PS50850">
    <property type="entry name" value="MFS"/>
    <property type="match status" value="1"/>
</dbReference>
<dbReference type="GO" id="GO:0022857">
    <property type="term" value="F:transmembrane transporter activity"/>
    <property type="evidence" value="ECO:0007669"/>
    <property type="project" value="InterPro"/>
</dbReference>
<keyword evidence="6 7" id="KW-0472">Membrane</keyword>
<comment type="similarity">
    <text evidence="2">Belongs to the major facilitator superfamily.</text>
</comment>
<sequence length="425" mass="45661">MLALNCGIDRHFVASDLYGILAAFIRRGDCMRPLPEAPFRRDSLTWQGYFLIAYLAYLQAVIGPLMPFFRAESGYGYAEASLHFSAPAVGGLVTGIIGARLVLRFGRKAAIWLGGAGGAIGNLLLAHGGILPLSLGGMVLAGFGGTFLQNAIQSSLSDQHGERRAYALTELNVSASLAALSAPLLVGGFERLGIGWRAAIYVCVVYFVCLWLIFRRVRVPMPAQTAEPTTYKRKAPLPRLFWAYAAALFLIGAMEWSIAYWGADFLERAVGLERTAASTLMTFFFIAMLVGRIIGSRLTRRYRNTTLLMAAMYLAIVGFLLLWLAPLPFLNVLGLFIAGLGTANLFPQGVSLALGIAAAQVDIANARIGLSVSAAVLLAPQLLGNLADQIGIQSALGAVLLFQIGALSLIWIANRAVRRQRPALA</sequence>
<evidence type="ECO:0000256" key="7">
    <source>
        <dbReference type="SAM" id="Phobius"/>
    </source>
</evidence>
<accession>A0A2M8PEZ6</accession>
<dbReference type="PANTHER" id="PTHR23514:SF3">
    <property type="entry name" value="BYPASS OF STOP CODON PROTEIN 6"/>
    <property type="match status" value="1"/>
</dbReference>
<reference evidence="9 10" key="1">
    <citation type="submission" date="2017-11" db="EMBL/GenBank/DDBJ databases">
        <title>Evolution of Phototrophy in the Chloroflexi Phylum Driven by Horizontal Gene Transfer.</title>
        <authorList>
            <person name="Ward L.M."/>
            <person name="Hemp J."/>
            <person name="Shih P.M."/>
            <person name="Mcglynn S.E."/>
            <person name="Fischer W."/>
        </authorList>
    </citation>
    <scope>NUCLEOTIDE SEQUENCE [LARGE SCALE GENOMIC DNA]</scope>
    <source>
        <strain evidence="9">JP3_13</strain>
    </source>
</reference>
<keyword evidence="5 7" id="KW-1133">Transmembrane helix</keyword>
<comment type="caution">
    <text evidence="9">The sequence shown here is derived from an EMBL/GenBank/DDBJ whole genome shotgun (WGS) entry which is preliminary data.</text>
</comment>
<evidence type="ECO:0000256" key="5">
    <source>
        <dbReference type="ARBA" id="ARBA00022989"/>
    </source>
</evidence>
<dbReference type="SUPFAM" id="SSF103473">
    <property type="entry name" value="MFS general substrate transporter"/>
    <property type="match status" value="1"/>
</dbReference>
<proteinExistence type="inferred from homology"/>
<comment type="subcellular location">
    <subcellularLocation>
        <location evidence="1">Cell membrane</location>
        <topology evidence="1">Multi-pass membrane protein</topology>
    </subcellularLocation>
</comment>
<protein>
    <recommendedName>
        <fullName evidence="8">Major facilitator superfamily (MFS) profile domain-containing protein</fullName>
    </recommendedName>
</protein>
<dbReference type="InterPro" id="IPR020846">
    <property type="entry name" value="MFS_dom"/>
</dbReference>
<dbReference type="PANTHER" id="PTHR23514">
    <property type="entry name" value="BYPASS OF STOP CODON PROTEIN 6"/>
    <property type="match status" value="1"/>
</dbReference>
<feature type="transmembrane region" description="Helical" evidence="7">
    <location>
        <begin position="366"/>
        <end position="384"/>
    </location>
</feature>
<dbReference type="Gene3D" id="1.20.1250.20">
    <property type="entry name" value="MFS general substrate transporter like domains"/>
    <property type="match status" value="2"/>
</dbReference>
<evidence type="ECO:0000256" key="3">
    <source>
        <dbReference type="ARBA" id="ARBA00022448"/>
    </source>
</evidence>
<dbReference type="EMBL" id="PGTM01000078">
    <property type="protein sequence ID" value="PJF36127.1"/>
    <property type="molecule type" value="Genomic_DNA"/>
</dbReference>
<dbReference type="InterPro" id="IPR036259">
    <property type="entry name" value="MFS_trans_sf"/>
</dbReference>
<dbReference type="GO" id="GO:0005886">
    <property type="term" value="C:plasma membrane"/>
    <property type="evidence" value="ECO:0007669"/>
    <property type="project" value="UniProtKB-SubCell"/>
</dbReference>
<name>A0A2M8PEZ6_9CHLR</name>
<dbReference type="InterPro" id="IPR051788">
    <property type="entry name" value="MFS_Transporter"/>
</dbReference>
<evidence type="ECO:0000313" key="9">
    <source>
        <dbReference type="EMBL" id="PJF36127.1"/>
    </source>
</evidence>
<evidence type="ECO:0000259" key="8">
    <source>
        <dbReference type="PROSITE" id="PS50850"/>
    </source>
</evidence>
<evidence type="ECO:0000256" key="6">
    <source>
        <dbReference type="ARBA" id="ARBA00023136"/>
    </source>
</evidence>
<dbReference type="InterPro" id="IPR011701">
    <property type="entry name" value="MFS"/>
</dbReference>
<feature type="transmembrane region" description="Helical" evidence="7">
    <location>
        <begin position="194"/>
        <end position="214"/>
    </location>
</feature>
<feature type="transmembrane region" description="Helical" evidence="7">
    <location>
        <begin position="390"/>
        <end position="412"/>
    </location>
</feature>
<feature type="transmembrane region" description="Helical" evidence="7">
    <location>
        <begin position="110"/>
        <end position="127"/>
    </location>
</feature>
<evidence type="ECO:0000256" key="2">
    <source>
        <dbReference type="ARBA" id="ARBA00008335"/>
    </source>
</evidence>
<evidence type="ECO:0000256" key="1">
    <source>
        <dbReference type="ARBA" id="ARBA00004651"/>
    </source>
</evidence>
<feature type="transmembrane region" description="Helical" evidence="7">
    <location>
        <begin position="81"/>
        <end position="103"/>
    </location>
</feature>
<dbReference type="Proteomes" id="UP000229681">
    <property type="component" value="Unassembled WGS sequence"/>
</dbReference>
<feature type="transmembrane region" description="Helical" evidence="7">
    <location>
        <begin position="49"/>
        <end position="69"/>
    </location>
</feature>
<organism evidence="9 10">
    <name type="scientific">Candidatus Thermofonsia Clade 1 bacterium</name>
    <dbReference type="NCBI Taxonomy" id="2364210"/>
    <lineage>
        <taxon>Bacteria</taxon>
        <taxon>Bacillati</taxon>
        <taxon>Chloroflexota</taxon>
        <taxon>Candidatus Thermofontia</taxon>
        <taxon>Candidatus Thermofonsia Clade 1</taxon>
    </lineage>
</organism>
<evidence type="ECO:0000256" key="4">
    <source>
        <dbReference type="ARBA" id="ARBA00022692"/>
    </source>
</evidence>
<feature type="transmembrane region" description="Helical" evidence="7">
    <location>
        <begin position="241"/>
        <end position="263"/>
    </location>
</feature>
<gene>
    <name evidence="9" type="ORF">CUN49_07055</name>
</gene>
<feature type="transmembrane region" description="Helical" evidence="7">
    <location>
        <begin position="307"/>
        <end position="326"/>
    </location>
</feature>
<feature type="domain" description="Major facilitator superfamily (MFS) profile" evidence="8">
    <location>
        <begin position="41"/>
        <end position="421"/>
    </location>
</feature>
<feature type="transmembrane region" description="Helical" evidence="7">
    <location>
        <begin position="332"/>
        <end position="354"/>
    </location>
</feature>
<keyword evidence="4 7" id="KW-0812">Transmembrane</keyword>
<dbReference type="Pfam" id="PF07690">
    <property type="entry name" value="MFS_1"/>
    <property type="match status" value="1"/>
</dbReference>
<dbReference type="AlphaFoldDB" id="A0A2M8PEZ6"/>